<proteinExistence type="predicted"/>
<evidence type="ECO:0000313" key="7">
    <source>
        <dbReference type="EMBL" id="OGL87779.1"/>
    </source>
</evidence>
<evidence type="ECO:0000259" key="6">
    <source>
        <dbReference type="Pfam" id="PF04932"/>
    </source>
</evidence>
<feature type="transmembrane region" description="Helical" evidence="5">
    <location>
        <begin position="98"/>
        <end position="117"/>
    </location>
</feature>
<gene>
    <name evidence="7" type="ORF">A3I42_02555</name>
</gene>
<dbReference type="InterPro" id="IPR051533">
    <property type="entry name" value="WaaL-like"/>
</dbReference>
<protein>
    <recommendedName>
        <fullName evidence="6">O-antigen ligase-related domain-containing protein</fullName>
    </recommendedName>
</protein>
<feature type="transmembrane region" description="Helical" evidence="5">
    <location>
        <begin position="468"/>
        <end position="485"/>
    </location>
</feature>
<feature type="transmembrane region" description="Helical" evidence="5">
    <location>
        <begin position="260"/>
        <end position="275"/>
    </location>
</feature>
<feature type="transmembrane region" description="Helical" evidence="5">
    <location>
        <begin position="41"/>
        <end position="60"/>
    </location>
</feature>
<comment type="caution">
    <text evidence="7">The sequence shown here is derived from an EMBL/GenBank/DDBJ whole genome shotgun (WGS) entry which is preliminary data.</text>
</comment>
<feature type="transmembrane region" description="Helical" evidence="5">
    <location>
        <begin position="129"/>
        <end position="149"/>
    </location>
</feature>
<feature type="transmembrane region" description="Helical" evidence="5">
    <location>
        <begin position="305"/>
        <end position="325"/>
    </location>
</feature>
<dbReference type="Proteomes" id="UP000178264">
    <property type="component" value="Unassembled WGS sequence"/>
</dbReference>
<reference evidence="7 8" key="1">
    <citation type="journal article" date="2016" name="Nat. Commun.">
        <title>Thousands of microbial genomes shed light on interconnected biogeochemical processes in an aquifer system.</title>
        <authorList>
            <person name="Anantharaman K."/>
            <person name="Brown C.T."/>
            <person name="Hug L.A."/>
            <person name="Sharon I."/>
            <person name="Castelle C.J."/>
            <person name="Probst A.J."/>
            <person name="Thomas B.C."/>
            <person name="Singh A."/>
            <person name="Wilkins M.J."/>
            <person name="Karaoz U."/>
            <person name="Brodie E.L."/>
            <person name="Williams K.H."/>
            <person name="Hubbard S.S."/>
            <person name="Banfield J.F."/>
        </authorList>
    </citation>
    <scope>NUCLEOTIDE SEQUENCE [LARGE SCALE GENOMIC DNA]</scope>
</reference>
<feature type="transmembrane region" description="Helical" evidence="5">
    <location>
        <begin position="72"/>
        <end position="92"/>
    </location>
</feature>
<evidence type="ECO:0000256" key="5">
    <source>
        <dbReference type="SAM" id="Phobius"/>
    </source>
</evidence>
<dbReference type="AlphaFoldDB" id="A0A1F7VB68"/>
<feature type="transmembrane region" description="Helical" evidence="5">
    <location>
        <begin position="12"/>
        <end position="35"/>
    </location>
</feature>
<organism evidence="7 8">
    <name type="scientific">Candidatus Uhrbacteria bacterium RIFCSPLOWO2_02_FULL_49_11</name>
    <dbReference type="NCBI Taxonomy" id="1802409"/>
    <lineage>
        <taxon>Bacteria</taxon>
        <taxon>Candidatus Uhriibacteriota</taxon>
    </lineage>
</organism>
<evidence type="ECO:0000256" key="2">
    <source>
        <dbReference type="ARBA" id="ARBA00022692"/>
    </source>
</evidence>
<dbReference type="Pfam" id="PF04932">
    <property type="entry name" value="Wzy_C"/>
    <property type="match status" value="1"/>
</dbReference>
<keyword evidence="2 5" id="KW-0812">Transmembrane</keyword>
<dbReference type="PANTHER" id="PTHR37422:SF13">
    <property type="entry name" value="LIPOPOLYSACCHARIDE BIOSYNTHESIS PROTEIN PA4999-RELATED"/>
    <property type="match status" value="1"/>
</dbReference>
<dbReference type="EMBL" id="MGER01000059">
    <property type="protein sequence ID" value="OGL87779.1"/>
    <property type="molecule type" value="Genomic_DNA"/>
</dbReference>
<feature type="transmembrane region" description="Helical" evidence="5">
    <location>
        <begin position="221"/>
        <end position="239"/>
    </location>
</feature>
<feature type="transmembrane region" description="Helical" evidence="5">
    <location>
        <begin position="179"/>
        <end position="201"/>
    </location>
</feature>
<dbReference type="GO" id="GO:0016020">
    <property type="term" value="C:membrane"/>
    <property type="evidence" value="ECO:0007669"/>
    <property type="project" value="UniProtKB-SubCell"/>
</dbReference>
<dbReference type="PANTHER" id="PTHR37422">
    <property type="entry name" value="TEICHURONIC ACID BIOSYNTHESIS PROTEIN TUAE"/>
    <property type="match status" value="1"/>
</dbReference>
<evidence type="ECO:0000256" key="1">
    <source>
        <dbReference type="ARBA" id="ARBA00004141"/>
    </source>
</evidence>
<dbReference type="InterPro" id="IPR007016">
    <property type="entry name" value="O-antigen_ligase-rel_domated"/>
</dbReference>
<feature type="transmembrane region" description="Helical" evidence="5">
    <location>
        <begin position="439"/>
        <end position="456"/>
    </location>
</feature>
<comment type="subcellular location">
    <subcellularLocation>
        <location evidence="1">Membrane</location>
        <topology evidence="1">Multi-pass membrane protein</topology>
    </subcellularLocation>
</comment>
<feature type="transmembrane region" description="Helical" evidence="5">
    <location>
        <begin position="406"/>
        <end position="427"/>
    </location>
</feature>
<accession>A0A1F7VB68</accession>
<keyword evidence="3 5" id="KW-1133">Transmembrane helix</keyword>
<sequence>MSNMGIRQICAIFASTRWFIALVAGVIAATAAYILFSPDTIAFASFLLLSLLFPLAFYYPRQAFLLLLMARSVVDIAGDIPIISLSFLPLISLRGISLNLSATLGILLIGWGLWYFMKYWPLPRFKGKMALMIFFIVGTISVMTSMDIMESGQEFIKFINLIWVFIIAFDIVKDWRGYWTLISALAAAIVVPLIVASAQLISGEGLSYEISNRLMGTFGHPNTFAFALIMAFSAWLIMGEMWKYKRSSCPSWLCSLRTKATFRIVYTVLLCFLLLTYTRGAWIGLSILLLVFGFRFTWRKTTAVLVSIALTVSLFPLFNSALYSYTGFDLTDSQLVRRFSTDEEDMTSWAWRVRSWKEISVKLHSLPWFGYGVGMYPKVREETISYITDLKSREAHNDYMRLTIEIGYLGVISYSLFFILMASEFLHRSVTSQDETEKRVFTIAGATVAAFIIMSIADNILRATAVNWLLWALMGGTLGLSYHLRPHTPAFPSQRSVMNPVRNNKKRLLTGMKYYERHKTNF</sequence>
<evidence type="ECO:0000313" key="8">
    <source>
        <dbReference type="Proteomes" id="UP000178264"/>
    </source>
</evidence>
<evidence type="ECO:0000256" key="4">
    <source>
        <dbReference type="ARBA" id="ARBA00023136"/>
    </source>
</evidence>
<evidence type="ECO:0000256" key="3">
    <source>
        <dbReference type="ARBA" id="ARBA00022989"/>
    </source>
</evidence>
<keyword evidence="4 5" id="KW-0472">Membrane</keyword>
<name>A0A1F7VB68_9BACT</name>
<feature type="domain" description="O-antigen ligase-related" evidence="6">
    <location>
        <begin position="268"/>
        <end position="414"/>
    </location>
</feature>
<feature type="transmembrane region" description="Helical" evidence="5">
    <location>
        <begin position="155"/>
        <end position="172"/>
    </location>
</feature>